<keyword evidence="2" id="KW-1185">Reference proteome</keyword>
<evidence type="ECO:0000313" key="2">
    <source>
        <dbReference type="Proteomes" id="UP000762676"/>
    </source>
</evidence>
<protein>
    <submittedName>
        <fullName evidence="1">Uncharacterized protein</fullName>
    </submittedName>
</protein>
<dbReference type="Proteomes" id="UP000762676">
    <property type="component" value="Unassembled WGS sequence"/>
</dbReference>
<sequence>MATTSATRPVTSSNRHFPCAKPALWPSSKTLAQRLGDEATALYAQSMSRVHKWPEEHGEDGEELLGDVTRLLTQLAAAVDHGVTAWCFTTGKDDKQAQAQGSSDCWGH</sequence>
<evidence type="ECO:0000313" key="1">
    <source>
        <dbReference type="EMBL" id="GFR65201.1"/>
    </source>
</evidence>
<accession>A0AAV4EXD3</accession>
<organism evidence="1 2">
    <name type="scientific">Elysia marginata</name>
    <dbReference type="NCBI Taxonomy" id="1093978"/>
    <lineage>
        <taxon>Eukaryota</taxon>
        <taxon>Metazoa</taxon>
        <taxon>Spiralia</taxon>
        <taxon>Lophotrochozoa</taxon>
        <taxon>Mollusca</taxon>
        <taxon>Gastropoda</taxon>
        <taxon>Heterobranchia</taxon>
        <taxon>Euthyneura</taxon>
        <taxon>Panpulmonata</taxon>
        <taxon>Sacoglossa</taxon>
        <taxon>Placobranchoidea</taxon>
        <taxon>Plakobranchidae</taxon>
        <taxon>Elysia</taxon>
    </lineage>
</organism>
<proteinExistence type="predicted"/>
<name>A0AAV4EXD3_9GAST</name>
<dbReference type="EMBL" id="BMAT01007483">
    <property type="protein sequence ID" value="GFR65201.1"/>
    <property type="molecule type" value="Genomic_DNA"/>
</dbReference>
<comment type="caution">
    <text evidence="1">The sequence shown here is derived from an EMBL/GenBank/DDBJ whole genome shotgun (WGS) entry which is preliminary data.</text>
</comment>
<reference evidence="1 2" key="1">
    <citation type="journal article" date="2021" name="Elife">
        <title>Chloroplast acquisition without the gene transfer in kleptoplastic sea slugs, Plakobranchus ocellatus.</title>
        <authorList>
            <person name="Maeda T."/>
            <person name="Takahashi S."/>
            <person name="Yoshida T."/>
            <person name="Shimamura S."/>
            <person name="Takaki Y."/>
            <person name="Nagai Y."/>
            <person name="Toyoda A."/>
            <person name="Suzuki Y."/>
            <person name="Arimoto A."/>
            <person name="Ishii H."/>
            <person name="Satoh N."/>
            <person name="Nishiyama T."/>
            <person name="Hasebe M."/>
            <person name="Maruyama T."/>
            <person name="Minagawa J."/>
            <person name="Obokata J."/>
            <person name="Shigenobu S."/>
        </authorList>
    </citation>
    <scope>NUCLEOTIDE SEQUENCE [LARGE SCALE GENOMIC DNA]</scope>
</reference>
<gene>
    <name evidence="1" type="ORF">ElyMa_003650300</name>
</gene>
<dbReference type="AlphaFoldDB" id="A0AAV4EXD3"/>